<keyword evidence="1" id="KW-0812">Transmembrane</keyword>
<reference evidence="3" key="1">
    <citation type="submission" date="2025-08" db="UniProtKB">
        <authorList>
            <consortium name="RefSeq"/>
        </authorList>
    </citation>
    <scope>IDENTIFICATION</scope>
    <source>
        <tissue evidence="3">Leaves</tissue>
    </source>
</reference>
<evidence type="ECO:0000313" key="2">
    <source>
        <dbReference type="Proteomes" id="UP000235220"/>
    </source>
</evidence>
<dbReference type="OrthoDB" id="1915846at2759"/>
<dbReference type="PANTHER" id="PTHR11439">
    <property type="entry name" value="GAG-POL-RELATED RETROTRANSPOSON"/>
    <property type="match status" value="1"/>
</dbReference>
<keyword evidence="1" id="KW-1133">Transmembrane helix</keyword>
<keyword evidence="1" id="KW-0472">Membrane</keyword>
<evidence type="ECO:0000313" key="3">
    <source>
        <dbReference type="RefSeq" id="XP_035545999.1"/>
    </source>
</evidence>
<dbReference type="Proteomes" id="UP000235220">
    <property type="component" value="Chromosome 5"/>
</dbReference>
<dbReference type="RefSeq" id="XP_035545999.1">
    <property type="nucleotide sequence ID" value="XM_035690106.1"/>
</dbReference>
<dbReference type="KEGG" id="jre:118348467"/>
<sequence length="158" mass="18147">MEIDRDRVKNTIHLTQKQYLKIVLQHFNMDLKTKPISTPMAPYFKLSALQSPKSDEERDYMKNVSYASVVGSLIYVMYILETTDLGLKFEKSEDSLVIGYVNLDYAGDLDKRQSTIGYVFTMAGGPVRWRSILQSTITLSSTEVEYMVVTEILKEAIW</sequence>
<dbReference type="GeneID" id="118348467"/>
<gene>
    <name evidence="3" type="primary">LOC118348467</name>
</gene>
<proteinExistence type="predicted"/>
<dbReference type="CDD" id="cd09272">
    <property type="entry name" value="RNase_HI_RT_Ty1"/>
    <property type="match status" value="1"/>
</dbReference>
<name>A0A6P9EEX6_JUGRE</name>
<dbReference type="AlphaFoldDB" id="A0A6P9EEX6"/>
<evidence type="ECO:0000256" key="1">
    <source>
        <dbReference type="SAM" id="Phobius"/>
    </source>
</evidence>
<keyword evidence="2" id="KW-1185">Reference proteome</keyword>
<accession>A0A6P9EEX6</accession>
<feature type="transmembrane region" description="Helical" evidence="1">
    <location>
        <begin position="63"/>
        <end position="80"/>
    </location>
</feature>
<protein>
    <submittedName>
        <fullName evidence="3">Secreted RxLR effector protein 161-like</fullName>
    </submittedName>
</protein>
<organism evidence="2 3">
    <name type="scientific">Juglans regia</name>
    <name type="common">English walnut</name>
    <dbReference type="NCBI Taxonomy" id="51240"/>
    <lineage>
        <taxon>Eukaryota</taxon>
        <taxon>Viridiplantae</taxon>
        <taxon>Streptophyta</taxon>
        <taxon>Embryophyta</taxon>
        <taxon>Tracheophyta</taxon>
        <taxon>Spermatophyta</taxon>
        <taxon>Magnoliopsida</taxon>
        <taxon>eudicotyledons</taxon>
        <taxon>Gunneridae</taxon>
        <taxon>Pentapetalae</taxon>
        <taxon>rosids</taxon>
        <taxon>fabids</taxon>
        <taxon>Fagales</taxon>
        <taxon>Juglandaceae</taxon>
        <taxon>Juglans</taxon>
    </lineage>
</organism>
<dbReference type="InParanoid" id="A0A6P9EEX6"/>